<dbReference type="GO" id="GO:0022857">
    <property type="term" value="F:transmembrane transporter activity"/>
    <property type="evidence" value="ECO:0007669"/>
    <property type="project" value="InterPro"/>
</dbReference>
<proteinExistence type="predicted"/>
<feature type="domain" description="ABC-type glycine betaine transport system substrate-binding" evidence="1">
    <location>
        <begin position="31"/>
        <end position="286"/>
    </location>
</feature>
<dbReference type="InterPro" id="IPR007210">
    <property type="entry name" value="ABC_Gly_betaine_transp_sub-bd"/>
</dbReference>
<dbReference type="GO" id="GO:0043190">
    <property type="term" value="C:ATP-binding cassette (ABC) transporter complex"/>
    <property type="evidence" value="ECO:0007669"/>
    <property type="project" value="InterPro"/>
</dbReference>
<gene>
    <name evidence="2" type="ORF">DPQ33_16270</name>
</gene>
<evidence type="ECO:0000313" key="2">
    <source>
        <dbReference type="EMBL" id="TVM15042.1"/>
    </source>
</evidence>
<dbReference type="Gene3D" id="3.40.190.10">
    <property type="entry name" value="Periplasmic binding protein-like II"/>
    <property type="match status" value="1"/>
</dbReference>
<dbReference type="CDD" id="cd13640">
    <property type="entry name" value="PBP2_ChoX"/>
    <property type="match status" value="1"/>
</dbReference>
<dbReference type="SUPFAM" id="SSF53850">
    <property type="entry name" value="Periplasmic binding protein-like II"/>
    <property type="match status" value="1"/>
</dbReference>
<dbReference type="Proteomes" id="UP000448292">
    <property type="component" value="Unassembled WGS sequence"/>
</dbReference>
<dbReference type="OrthoDB" id="9787902at2"/>
<evidence type="ECO:0000313" key="3">
    <source>
        <dbReference type="Proteomes" id="UP000448292"/>
    </source>
</evidence>
<sequence length="318" mass="35226">MSGYGKKILTVLLAVAMTVMLFGGTAFAENKKVRFVYVGWTGVTIKTEIAKTILDCLGYDARSTLVSVPIAYEAMAMNEADIFLGNWMPSMKSVADPFFEEGTVDNLVANMPGAKYTLAVPTYVYEGGLKHFEDIAKFGDELDWKIYGIEEGNDGNLVIQDMIDKDMFGLGKFELVPSSEPAMLMQVQSYAKDKKWIVFLGWAPHSMNERIDMKYLAGSTPETFGDNDGTATVYTNVRAGYAEEAPNVTKLLENLKFPVDMMNQIMLTLHENQSLKPEEAGIAWVKDNPEVYKGWLEGVTTFDGNPALPAFEECLSGM</sequence>
<name>A0A7M3MAU3_9BACT</name>
<evidence type="ECO:0000259" key="1">
    <source>
        <dbReference type="Pfam" id="PF04069"/>
    </source>
</evidence>
<dbReference type="Gene3D" id="3.40.190.100">
    <property type="entry name" value="Glycine betaine-binding periplasmic protein, domain 2"/>
    <property type="match status" value="1"/>
</dbReference>
<dbReference type="EMBL" id="QMIE01000019">
    <property type="protein sequence ID" value="TVM15042.1"/>
    <property type="molecule type" value="Genomic_DNA"/>
</dbReference>
<keyword evidence="3" id="KW-1185">Reference proteome</keyword>
<dbReference type="RefSeq" id="WP_144304283.1">
    <property type="nucleotide sequence ID" value="NZ_QMIE01000019.1"/>
</dbReference>
<organism evidence="2 3">
    <name type="scientific">Oceanidesulfovibrio indonesiensis</name>
    <dbReference type="NCBI Taxonomy" id="54767"/>
    <lineage>
        <taxon>Bacteria</taxon>
        <taxon>Pseudomonadati</taxon>
        <taxon>Thermodesulfobacteriota</taxon>
        <taxon>Desulfovibrionia</taxon>
        <taxon>Desulfovibrionales</taxon>
        <taxon>Desulfovibrionaceae</taxon>
        <taxon>Oceanidesulfovibrio</taxon>
    </lineage>
</organism>
<reference evidence="2 3" key="1">
    <citation type="submission" date="2018-06" db="EMBL/GenBank/DDBJ databases">
        <title>Complete genome of Desulfovibrio indonesiensis P37SLT.</title>
        <authorList>
            <person name="Crispim J.S."/>
            <person name="Vidigal P.M.P."/>
            <person name="Silva L.C.F."/>
            <person name="Laguardia C.N."/>
            <person name="Araujo L.C."/>
            <person name="Dias R.S."/>
            <person name="Sousa M.P."/>
            <person name="Paula S.O."/>
            <person name="Silva C."/>
        </authorList>
    </citation>
    <scope>NUCLEOTIDE SEQUENCE [LARGE SCALE GENOMIC DNA]</scope>
    <source>
        <strain evidence="2 3">P37SLT</strain>
    </source>
</reference>
<dbReference type="AlphaFoldDB" id="A0A7M3MAU3"/>
<dbReference type="GO" id="GO:0033265">
    <property type="term" value="F:choline binding"/>
    <property type="evidence" value="ECO:0007669"/>
    <property type="project" value="InterPro"/>
</dbReference>
<protein>
    <submittedName>
        <fullName evidence="2">Glycine/betaine ABC transporter substrate-binding protein</fullName>
    </submittedName>
</protein>
<dbReference type="Pfam" id="PF04069">
    <property type="entry name" value="OpuAC"/>
    <property type="match status" value="1"/>
</dbReference>
<comment type="caution">
    <text evidence="2">The sequence shown here is derived from an EMBL/GenBank/DDBJ whole genome shotgun (WGS) entry which is preliminary data.</text>
</comment>
<dbReference type="GO" id="GO:0042597">
    <property type="term" value="C:periplasmic space"/>
    <property type="evidence" value="ECO:0007669"/>
    <property type="project" value="InterPro"/>
</dbReference>
<accession>A0A7M3MAU3</accession>
<dbReference type="GO" id="GO:0015871">
    <property type="term" value="P:choline transport"/>
    <property type="evidence" value="ECO:0007669"/>
    <property type="project" value="InterPro"/>
</dbReference>
<dbReference type="InterPro" id="IPR017783">
    <property type="entry name" value="ABC_choline_sub-bd"/>
</dbReference>